<evidence type="ECO:0000256" key="10">
    <source>
        <dbReference type="HAMAP-Rule" id="MF_01470"/>
    </source>
</evidence>
<dbReference type="InterPro" id="IPR050646">
    <property type="entry name" value="Cas1"/>
</dbReference>
<dbReference type="GO" id="GO:0043571">
    <property type="term" value="P:maintenance of CRISPR repeat elements"/>
    <property type="evidence" value="ECO:0007669"/>
    <property type="project" value="UniProtKB-UniRule"/>
</dbReference>
<proteinExistence type="inferred from homology"/>
<dbReference type="GO" id="GO:0004519">
    <property type="term" value="F:endonuclease activity"/>
    <property type="evidence" value="ECO:0007669"/>
    <property type="project" value="UniProtKB-UniRule"/>
</dbReference>
<name>A0A533QGF5_9BACT</name>
<evidence type="ECO:0000256" key="7">
    <source>
        <dbReference type="ARBA" id="ARBA00023125"/>
    </source>
</evidence>
<keyword evidence="2 10" id="KW-0479">Metal-binding</keyword>
<keyword evidence="8 10" id="KW-0464">Manganese</keyword>
<dbReference type="GO" id="GO:0046872">
    <property type="term" value="F:metal ion binding"/>
    <property type="evidence" value="ECO:0007669"/>
    <property type="project" value="UniProtKB-UniRule"/>
</dbReference>
<keyword evidence="4 10" id="KW-0378">Hydrolase</keyword>
<organism evidence="11 12">
    <name type="scientific">Candidatus Jettenia ecosi</name>
    <dbReference type="NCBI Taxonomy" id="2494326"/>
    <lineage>
        <taxon>Bacteria</taxon>
        <taxon>Pseudomonadati</taxon>
        <taxon>Planctomycetota</taxon>
        <taxon>Candidatus Brocadiia</taxon>
        <taxon>Candidatus Brocadiales</taxon>
        <taxon>Candidatus Brocadiaceae</taxon>
        <taxon>Candidatus Jettenia</taxon>
    </lineage>
</organism>
<dbReference type="HAMAP" id="MF_01470">
    <property type="entry name" value="Cas1"/>
    <property type="match status" value="1"/>
</dbReference>
<dbReference type="GO" id="GO:0016787">
    <property type="term" value="F:hydrolase activity"/>
    <property type="evidence" value="ECO:0007669"/>
    <property type="project" value="UniProtKB-KW"/>
</dbReference>
<dbReference type="Gene3D" id="3.100.10.20">
    <property type="entry name" value="CRISPR-associated endonuclease Cas1, N-terminal domain"/>
    <property type="match status" value="1"/>
</dbReference>
<keyword evidence="5 10" id="KW-0460">Magnesium</keyword>
<dbReference type="InterPro" id="IPR002729">
    <property type="entry name" value="CRISPR-assoc_Cas1"/>
</dbReference>
<evidence type="ECO:0000256" key="4">
    <source>
        <dbReference type="ARBA" id="ARBA00022801"/>
    </source>
</evidence>
<dbReference type="Pfam" id="PF01867">
    <property type="entry name" value="Cas_Cas1"/>
    <property type="match status" value="1"/>
</dbReference>
<comment type="function">
    <text evidence="10">CRISPR (clustered regularly interspaced short palindromic repeat), is an adaptive immune system that provides protection against mobile genetic elements (viruses, transposable elements and conjugative plasmids). CRISPR clusters contain spacers, sequences complementary to antecedent mobile elements, and target invading nucleic acids. CRISPR clusters are transcribed and processed into CRISPR RNA (crRNA). Acts as a dsDNA endonuclease. Involved in the integration of spacer DNA into the CRISPR cassette.</text>
</comment>
<evidence type="ECO:0000313" key="12">
    <source>
        <dbReference type="Proteomes" id="UP000319783"/>
    </source>
</evidence>
<dbReference type="InterPro" id="IPR042211">
    <property type="entry name" value="CRISPR-assoc_Cas1_N"/>
</dbReference>
<feature type="binding site" evidence="10">
    <location>
        <position position="168"/>
    </location>
    <ligand>
        <name>Mn(2+)</name>
        <dbReference type="ChEBI" id="CHEBI:29035"/>
    </ligand>
</feature>
<comment type="subunit">
    <text evidence="9 10">Homodimer, forms a heterotetramer with a Cas2 homodimer.</text>
</comment>
<keyword evidence="3 10" id="KW-0255">Endonuclease</keyword>
<dbReference type="PANTHER" id="PTHR34353:SF2">
    <property type="entry name" value="CRISPR-ASSOCIATED ENDONUCLEASE CAS1 1"/>
    <property type="match status" value="1"/>
</dbReference>
<dbReference type="CDD" id="cd09634">
    <property type="entry name" value="Cas1_I-II-III"/>
    <property type="match status" value="1"/>
</dbReference>
<feature type="binding site" evidence="10">
    <location>
        <position position="233"/>
    </location>
    <ligand>
        <name>Mn(2+)</name>
        <dbReference type="ChEBI" id="CHEBI:29035"/>
    </ligand>
</feature>
<keyword evidence="6 10" id="KW-0051">Antiviral defense</keyword>
<dbReference type="Gene3D" id="1.20.120.920">
    <property type="entry name" value="CRISPR-associated endonuclease Cas1, C-terminal domain"/>
    <property type="match status" value="1"/>
</dbReference>
<dbReference type="GO" id="GO:0003677">
    <property type="term" value="F:DNA binding"/>
    <property type="evidence" value="ECO:0007669"/>
    <property type="project" value="UniProtKB-KW"/>
</dbReference>
<evidence type="ECO:0000256" key="1">
    <source>
        <dbReference type="ARBA" id="ARBA00022722"/>
    </source>
</evidence>
<feature type="binding site" evidence="10">
    <location>
        <position position="248"/>
    </location>
    <ligand>
        <name>Mn(2+)</name>
        <dbReference type="ChEBI" id="CHEBI:29035"/>
    </ligand>
</feature>
<dbReference type="Proteomes" id="UP000319783">
    <property type="component" value="Unassembled WGS sequence"/>
</dbReference>
<dbReference type="EC" id="3.1.-.-" evidence="10"/>
<accession>A0A533QGF5</accession>
<gene>
    <name evidence="10" type="primary">cas1</name>
    <name evidence="11" type="ORF">JETT_1966</name>
</gene>
<evidence type="ECO:0000256" key="8">
    <source>
        <dbReference type="ARBA" id="ARBA00023211"/>
    </source>
</evidence>
<evidence type="ECO:0000256" key="5">
    <source>
        <dbReference type="ARBA" id="ARBA00022842"/>
    </source>
</evidence>
<comment type="cofactor">
    <cofactor evidence="10">
        <name>Mg(2+)</name>
        <dbReference type="ChEBI" id="CHEBI:18420"/>
    </cofactor>
    <cofactor evidence="10">
        <name>Mn(2+)</name>
        <dbReference type="ChEBI" id="CHEBI:29035"/>
    </cofactor>
</comment>
<evidence type="ECO:0000256" key="3">
    <source>
        <dbReference type="ARBA" id="ARBA00022759"/>
    </source>
</evidence>
<dbReference type="PANTHER" id="PTHR34353">
    <property type="entry name" value="CRISPR-ASSOCIATED ENDONUCLEASE CAS1 1"/>
    <property type="match status" value="1"/>
</dbReference>
<dbReference type="AlphaFoldDB" id="A0A533QGF5"/>
<reference evidence="11 12" key="1">
    <citation type="submission" date="2019-04" db="EMBL/GenBank/DDBJ databases">
        <title>Genome of a novel bacterium Candidatus Jettenia ecosi reconstructed from metagenome of an anammox bioreactor.</title>
        <authorList>
            <person name="Mardanov A.V."/>
            <person name="Beletsky A.V."/>
            <person name="Ravin N.V."/>
            <person name="Botchkova E.A."/>
            <person name="Litti Y.V."/>
            <person name="Nozhevnikova A.N."/>
        </authorList>
    </citation>
    <scope>NUCLEOTIDE SEQUENCE [LARGE SCALE GENOMIC DNA]</scope>
    <source>
        <strain evidence="11">J2</strain>
    </source>
</reference>
<dbReference type="EMBL" id="SULG01000037">
    <property type="protein sequence ID" value="TLD41741.1"/>
    <property type="molecule type" value="Genomic_DNA"/>
</dbReference>
<evidence type="ECO:0000313" key="11">
    <source>
        <dbReference type="EMBL" id="TLD41741.1"/>
    </source>
</evidence>
<dbReference type="InterPro" id="IPR042206">
    <property type="entry name" value="CRISPR-assoc_Cas1_C"/>
</dbReference>
<comment type="similarity">
    <text evidence="10">Belongs to the CRISPR-associated endonuclease Cas1 family.</text>
</comment>
<evidence type="ECO:0000256" key="6">
    <source>
        <dbReference type="ARBA" id="ARBA00023118"/>
    </source>
</evidence>
<dbReference type="GO" id="GO:0051607">
    <property type="term" value="P:defense response to virus"/>
    <property type="evidence" value="ECO:0007669"/>
    <property type="project" value="UniProtKB-UniRule"/>
</dbReference>
<keyword evidence="1 10" id="KW-0540">Nuclease</keyword>
<dbReference type="NCBIfam" id="TIGR00287">
    <property type="entry name" value="cas1"/>
    <property type="match status" value="1"/>
</dbReference>
<sequence length="324" mass="36774">MKDTMGTLYIDRKGYQIKLDGESIAFYLDGKREGIVPVRPLDRVIIAGNNTVDTSVLNKLAENGCNVIFLSGRGLQYRGILTGRIHNNGILRIKQYEKSLNKDFTVAIAKEIILEKIEKQREFLGEAIKIRGIENLKATFCNVFNILANIAEGITAKCEAIESLRGYEGAASNAYFSAFTDLFPASLGFENRTRRPPTDPVNAMLSLCYTLIHYEAVREIQVAGLDPTIGFYHCFDYGRESLACDLIEPFRPVVDRFVWEMFKEGKYTSKDFVQENGGVYLKKDARKEFYPAYEAWAETVRKDITRKIRNISVRVMDGKNTLPE</sequence>
<keyword evidence="7 10" id="KW-0238">DNA-binding</keyword>
<protein>
    <recommendedName>
        <fullName evidence="10">CRISPR-associated endonuclease Cas1</fullName>
        <ecNumber evidence="10">3.1.-.-</ecNumber>
    </recommendedName>
</protein>
<comment type="caution">
    <text evidence="11">The sequence shown here is derived from an EMBL/GenBank/DDBJ whole genome shotgun (WGS) entry which is preliminary data.</text>
</comment>
<evidence type="ECO:0000256" key="2">
    <source>
        <dbReference type="ARBA" id="ARBA00022723"/>
    </source>
</evidence>
<evidence type="ECO:0000256" key="9">
    <source>
        <dbReference type="ARBA" id="ARBA00038592"/>
    </source>
</evidence>